<protein>
    <submittedName>
        <fullName evidence="1">Uncharacterized protein</fullName>
    </submittedName>
</protein>
<gene>
    <name evidence="1" type="ORF">E3U43_013765</name>
</gene>
<keyword evidence="2" id="KW-1185">Reference proteome</keyword>
<reference evidence="1" key="1">
    <citation type="submission" date="2018-11" db="EMBL/GenBank/DDBJ databases">
        <title>The sequence and de novo assembly of Larimichthys crocea genome using PacBio and Hi-C technologies.</title>
        <authorList>
            <person name="Xu P."/>
            <person name="Chen B."/>
            <person name="Zhou Z."/>
            <person name="Ke Q."/>
            <person name="Wu Y."/>
            <person name="Bai H."/>
            <person name="Pu F."/>
        </authorList>
    </citation>
    <scope>NUCLEOTIDE SEQUENCE</scope>
    <source>
        <tissue evidence="1">Muscle</tissue>
    </source>
</reference>
<sequence>MNAINQQNSGSEGKGETKGATMNRIRIHVLPSSRNRVAQTPRPQEPQACSFTQRPCSHPRLDGFEFCIKHILEDKNAPYKQCSYVSAKNGKRCPNASPKVERKDGVTFCAEHARRNAMALRAQMRKTHSSPSPETLLSQLSGYNRAETHGVEGGSSEASRILDEDSLSEEEQGPLVLDQTVERRPRQHAGVYTAEEVALITREKLIRLQSLYIDQFKRLQHLLKEKKRRYLHNRKVEHETLGSSLLTGPEGLSMKERENLKKLKALRRYRRRYGVEALLHRQLRERRQAVTDGAPQPHSRTAYEKCNSFVEGIRCSNPCLPMTRHCVSHIYQDSNQVLFKMCPGLKDVPCDRTVHLGQSDDPRCPLHLTLPPPMYQPEQEPPPQEQITTASRDMYLSAAELQPTESLPLEFSDDLDVEGDGMQGPPSPLQFDTALALEDQTIRAIAEAPMDILTGEDPDQVDLDASGHELSERDVDAIMDEQVVSEVVGAEEDAADNSLQNNVPAATVDAPR</sequence>
<comment type="caution">
    <text evidence="1">The sequence shown here is derived from an EMBL/GenBank/DDBJ whole genome shotgun (WGS) entry which is preliminary data.</text>
</comment>
<organism evidence="1 2">
    <name type="scientific">Larimichthys crocea</name>
    <name type="common">Large yellow croaker</name>
    <name type="synonym">Pseudosciaena crocea</name>
    <dbReference type="NCBI Taxonomy" id="215358"/>
    <lineage>
        <taxon>Eukaryota</taxon>
        <taxon>Metazoa</taxon>
        <taxon>Chordata</taxon>
        <taxon>Craniata</taxon>
        <taxon>Vertebrata</taxon>
        <taxon>Euteleostomi</taxon>
        <taxon>Actinopterygii</taxon>
        <taxon>Neopterygii</taxon>
        <taxon>Teleostei</taxon>
        <taxon>Neoteleostei</taxon>
        <taxon>Acanthomorphata</taxon>
        <taxon>Eupercaria</taxon>
        <taxon>Sciaenidae</taxon>
        <taxon>Larimichthys</taxon>
    </lineage>
</organism>
<dbReference type="Proteomes" id="UP000793456">
    <property type="component" value="Chromosome VIII"/>
</dbReference>
<name>A0ACD3RAV4_LARCR</name>
<proteinExistence type="predicted"/>
<accession>A0ACD3RAV4</accession>
<evidence type="ECO:0000313" key="2">
    <source>
        <dbReference type="Proteomes" id="UP000793456"/>
    </source>
</evidence>
<evidence type="ECO:0000313" key="1">
    <source>
        <dbReference type="EMBL" id="TMS16472.1"/>
    </source>
</evidence>
<dbReference type="EMBL" id="CM011681">
    <property type="protein sequence ID" value="TMS16472.1"/>
    <property type="molecule type" value="Genomic_DNA"/>
</dbReference>